<dbReference type="Pfam" id="PF00211">
    <property type="entry name" value="Guanylate_cyc"/>
    <property type="match status" value="1"/>
</dbReference>
<dbReference type="PANTHER" id="PTHR43081">
    <property type="entry name" value="ADENYLATE CYCLASE, TERMINAL-DIFFERENTIATION SPECIFIC-RELATED"/>
    <property type="match status" value="1"/>
</dbReference>
<evidence type="ECO:0000256" key="1">
    <source>
        <dbReference type="SAM" id="MobiDB-lite"/>
    </source>
</evidence>
<name>A0A5C5WS55_9BACT</name>
<dbReference type="RefSeq" id="WP_146513906.1">
    <property type="nucleotide sequence ID" value="NZ_SJPI01000001.1"/>
</dbReference>
<reference evidence="3 4" key="1">
    <citation type="submission" date="2019-02" db="EMBL/GenBank/DDBJ databases">
        <title>Deep-cultivation of Planctomycetes and their phenomic and genomic characterization uncovers novel biology.</title>
        <authorList>
            <person name="Wiegand S."/>
            <person name="Jogler M."/>
            <person name="Boedeker C."/>
            <person name="Pinto D."/>
            <person name="Vollmers J."/>
            <person name="Rivas-Marin E."/>
            <person name="Kohn T."/>
            <person name="Peeters S.H."/>
            <person name="Heuer A."/>
            <person name="Rast P."/>
            <person name="Oberbeckmann S."/>
            <person name="Bunk B."/>
            <person name="Jeske O."/>
            <person name="Meyerdierks A."/>
            <person name="Storesund J.E."/>
            <person name="Kallscheuer N."/>
            <person name="Luecker S."/>
            <person name="Lage O.M."/>
            <person name="Pohl T."/>
            <person name="Merkel B.J."/>
            <person name="Hornburger P."/>
            <person name="Mueller R.-W."/>
            <person name="Bruemmer F."/>
            <person name="Labrenz M."/>
            <person name="Spormann A.M."/>
            <person name="Op Den Camp H."/>
            <person name="Overmann J."/>
            <person name="Amann R."/>
            <person name="Jetten M.S.M."/>
            <person name="Mascher T."/>
            <person name="Medema M.H."/>
            <person name="Devos D.P."/>
            <person name="Kaster A.-K."/>
            <person name="Ovreas L."/>
            <person name="Rohde M."/>
            <person name="Galperin M.Y."/>
            <person name="Jogler C."/>
        </authorList>
    </citation>
    <scope>NUCLEOTIDE SEQUENCE [LARGE SCALE GENOMIC DNA]</scope>
    <source>
        <strain evidence="3 4">Pla22</strain>
    </source>
</reference>
<comment type="caution">
    <text evidence="3">The sequence shown here is derived from an EMBL/GenBank/DDBJ whole genome shotgun (WGS) entry which is preliminary data.</text>
</comment>
<keyword evidence="4" id="KW-1185">Reference proteome</keyword>
<evidence type="ECO:0000313" key="3">
    <source>
        <dbReference type="EMBL" id="TWT53744.1"/>
    </source>
</evidence>
<organism evidence="3 4">
    <name type="scientific">Rubripirellula amarantea</name>
    <dbReference type="NCBI Taxonomy" id="2527999"/>
    <lineage>
        <taxon>Bacteria</taxon>
        <taxon>Pseudomonadati</taxon>
        <taxon>Planctomycetota</taxon>
        <taxon>Planctomycetia</taxon>
        <taxon>Pirellulales</taxon>
        <taxon>Pirellulaceae</taxon>
        <taxon>Rubripirellula</taxon>
    </lineage>
</organism>
<dbReference type="PANTHER" id="PTHR43081:SF20">
    <property type="entry name" value="TWO-COMPONENT RESPONSE REGULATOR"/>
    <property type="match status" value="1"/>
</dbReference>
<dbReference type="GO" id="GO:0035556">
    <property type="term" value="P:intracellular signal transduction"/>
    <property type="evidence" value="ECO:0007669"/>
    <property type="project" value="InterPro"/>
</dbReference>
<feature type="domain" description="Guanylate cyclase" evidence="2">
    <location>
        <begin position="350"/>
        <end position="478"/>
    </location>
</feature>
<dbReference type="EC" id="4.6.1.1" evidence="3"/>
<dbReference type="CDD" id="cd00060">
    <property type="entry name" value="FHA"/>
    <property type="match status" value="1"/>
</dbReference>
<dbReference type="InterPro" id="IPR050697">
    <property type="entry name" value="Adenylyl/Guanylyl_Cyclase_3/4"/>
</dbReference>
<dbReference type="Gene3D" id="3.30.70.1230">
    <property type="entry name" value="Nucleotide cyclase"/>
    <property type="match status" value="1"/>
</dbReference>
<keyword evidence="3" id="KW-0456">Lyase</keyword>
<dbReference type="EMBL" id="SJPI01000001">
    <property type="protein sequence ID" value="TWT53744.1"/>
    <property type="molecule type" value="Genomic_DNA"/>
</dbReference>
<accession>A0A5C5WS55</accession>
<dbReference type="AlphaFoldDB" id="A0A5C5WS55"/>
<dbReference type="SMART" id="SM00044">
    <property type="entry name" value="CYCc"/>
    <property type="match status" value="1"/>
</dbReference>
<proteinExistence type="predicted"/>
<sequence length="595" mass="65237">MPDLIAQGPQSDDRWRREVPSSTSGNEITLGRTGADWNVPWDAMVSRNHARLIPLADDRLQVRRMPTARNAVFHRGKQSTQFVVVPGDHFVIGQTTFTLVNRPGASESSSGSEFTEHAYDHVDLKKRHFRDAASRIEMLGRLPDLITSSLSDEELLVRVTGVLLQATPNASAVAVVAVAEQNNPTEQADTELEPAIEILHYDSRTVGRDGPTVSARLVRSTIRKRESMLHLWSGSRANSAAFTASEEADWAFCVPLRSDACAGWALYVTGGLIADAKQDLERSLQAAPENLQDDVKFTELVATTISNLRQSRRLQRRQSELRHFFAPIVLEALATQGADEVLAPREADLSVLFCDLRGFSRQSEQGSSDLLGLLARVSDALGVMTRHILDCRGVIGDFHGDAAMGFWGWPLQQEDAAVRAVDAASRIRDDYRAGTKVGGFRCGIGIATGRAVAGRIGTVDQVKVTAFGPVVNLASRLEALTKRFGVEVILDEATYSIVSASPNSSFFLRRLGKVVPAGFSQAANMYELMLPGGLTAEQVKQHQQALEWFEAGQWSEAERLLTQLPSADRPSELLLAMIRKYNGQPPSSWDKVVIE</sequence>
<dbReference type="InterPro" id="IPR008984">
    <property type="entry name" value="SMAD_FHA_dom_sf"/>
</dbReference>
<dbReference type="CDD" id="cd07302">
    <property type="entry name" value="CHD"/>
    <property type="match status" value="1"/>
</dbReference>
<dbReference type="GO" id="GO:0004016">
    <property type="term" value="F:adenylate cyclase activity"/>
    <property type="evidence" value="ECO:0007669"/>
    <property type="project" value="UniProtKB-EC"/>
</dbReference>
<dbReference type="SUPFAM" id="SSF49879">
    <property type="entry name" value="SMAD/FHA domain"/>
    <property type="match status" value="1"/>
</dbReference>
<dbReference type="Proteomes" id="UP000316598">
    <property type="component" value="Unassembled WGS sequence"/>
</dbReference>
<dbReference type="GO" id="GO:0006171">
    <property type="term" value="P:cAMP biosynthetic process"/>
    <property type="evidence" value="ECO:0007669"/>
    <property type="project" value="TreeGrafter"/>
</dbReference>
<dbReference type="InterPro" id="IPR001054">
    <property type="entry name" value="A/G_cyclase"/>
</dbReference>
<dbReference type="OrthoDB" id="9806704at2"/>
<dbReference type="Gene3D" id="2.60.200.20">
    <property type="match status" value="1"/>
</dbReference>
<evidence type="ECO:0000259" key="2">
    <source>
        <dbReference type="PROSITE" id="PS50125"/>
    </source>
</evidence>
<evidence type="ECO:0000313" key="4">
    <source>
        <dbReference type="Proteomes" id="UP000316598"/>
    </source>
</evidence>
<protein>
    <submittedName>
        <fullName evidence="3">Adenylate cyclase 2</fullName>
        <ecNumber evidence="3">4.6.1.1</ecNumber>
    </submittedName>
</protein>
<dbReference type="PROSITE" id="PS50125">
    <property type="entry name" value="GUANYLATE_CYCLASE_2"/>
    <property type="match status" value="1"/>
</dbReference>
<feature type="region of interest" description="Disordered" evidence="1">
    <location>
        <begin position="1"/>
        <end position="31"/>
    </location>
</feature>
<gene>
    <name evidence="3" type="primary">cyaB_1</name>
    <name evidence="3" type="ORF">Pla22_13760</name>
</gene>
<dbReference type="InterPro" id="IPR029787">
    <property type="entry name" value="Nucleotide_cyclase"/>
</dbReference>
<dbReference type="SUPFAM" id="SSF55073">
    <property type="entry name" value="Nucleotide cyclase"/>
    <property type="match status" value="1"/>
</dbReference>